<dbReference type="RefSeq" id="WP_125972354.1">
    <property type="nucleotide sequence ID" value="NZ_CP034433.1"/>
</dbReference>
<keyword evidence="12" id="KW-1185">Reference proteome</keyword>
<dbReference type="KEGG" id="iod:EJO50_05875"/>
<dbReference type="InterPro" id="IPR051621">
    <property type="entry name" value="T2SS_protein_J"/>
</dbReference>
<dbReference type="Pfam" id="PF07963">
    <property type="entry name" value="N_methyl"/>
    <property type="match status" value="1"/>
</dbReference>
<dbReference type="AlphaFoldDB" id="A0A3S8ZRE9"/>
<keyword evidence="6" id="KW-0997">Cell inner membrane</keyword>
<dbReference type="InterPro" id="IPR045584">
    <property type="entry name" value="Pilin-like"/>
</dbReference>
<dbReference type="PROSITE" id="PS00409">
    <property type="entry name" value="PROKAR_NTER_METHYL"/>
    <property type="match status" value="1"/>
</dbReference>
<evidence type="ECO:0000313" key="12">
    <source>
        <dbReference type="Proteomes" id="UP000282438"/>
    </source>
</evidence>
<keyword evidence="4" id="KW-1003">Cell membrane</keyword>
<dbReference type="Gene3D" id="3.10.610.10">
    <property type="entry name" value="GSPII I/J protein-like"/>
    <property type="match status" value="1"/>
</dbReference>
<comment type="similarity">
    <text evidence="2">Belongs to the GSP J family.</text>
</comment>
<evidence type="ECO:0000256" key="10">
    <source>
        <dbReference type="SAM" id="Phobius"/>
    </source>
</evidence>
<reference evidence="11 12" key="1">
    <citation type="submission" date="2018-12" db="EMBL/GenBank/DDBJ databases">
        <title>Complete genome sequence of Iodobacter sp. H11R3.</title>
        <authorList>
            <person name="Bae J.-W."/>
        </authorList>
    </citation>
    <scope>NUCLEOTIDE SEQUENCE [LARGE SCALE GENOMIC DNA]</scope>
    <source>
        <strain evidence="11 12">H11R3</strain>
    </source>
</reference>
<accession>A0A3S8ZRE9</accession>
<gene>
    <name evidence="11" type="primary">gspJ</name>
    <name evidence="11" type="ORF">EJO50_05875</name>
</gene>
<dbReference type="GO" id="GO:0015627">
    <property type="term" value="C:type II protein secretion system complex"/>
    <property type="evidence" value="ECO:0007669"/>
    <property type="project" value="InterPro"/>
</dbReference>
<dbReference type="NCBIfam" id="TIGR02532">
    <property type="entry name" value="IV_pilin_GFxxxE"/>
    <property type="match status" value="1"/>
</dbReference>
<dbReference type="Proteomes" id="UP000282438">
    <property type="component" value="Chromosome"/>
</dbReference>
<keyword evidence="9 10" id="KW-0472">Membrane</keyword>
<protein>
    <recommendedName>
        <fullName evidence="3">Type II secretion system protein J</fullName>
    </recommendedName>
</protein>
<dbReference type="Gene3D" id="2.10.70.20">
    <property type="entry name" value="gspk-gspi-gspj complex like domains"/>
    <property type="match status" value="1"/>
</dbReference>
<dbReference type="EMBL" id="CP034433">
    <property type="protein sequence ID" value="AZN36048.1"/>
    <property type="molecule type" value="Genomic_DNA"/>
</dbReference>
<evidence type="ECO:0000256" key="6">
    <source>
        <dbReference type="ARBA" id="ARBA00022519"/>
    </source>
</evidence>
<dbReference type="NCBIfam" id="TIGR01711">
    <property type="entry name" value="gspJ"/>
    <property type="match status" value="1"/>
</dbReference>
<dbReference type="SUPFAM" id="SSF54523">
    <property type="entry name" value="Pili subunits"/>
    <property type="match status" value="1"/>
</dbReference>
<keyword evidence="5" id="KW-0488">Methylation</keyword>
<dbReference type="OrthoDB" id="9130196at2"/>
<comment type="subcellular location">
    <subcellularLocation>
        <location evidence="1">Cell inner membrane</location>
        <topology evidence="1">Single-pass membrane protein</topology>
    </subcellularLocation>
</comment>
<evidence type="ECO:0000256" key="5">
    <source>
        <dbReference type="ARBA" id="ARBA00022481"/>
    </source>
</evidence>
<feature type="transmembrane region" description="Helical" evidence="10">
    <location>
        <begin position="47"/>
        <end position="67"/>
    </location>
</feature>
<dbReference type="InterPro" id="IPR012902">
    <property type="entry name" value="N_methyl_site"/>
</dbReference>
<keyword evidence="8 10" id="KW-1133">Transmembrane helix</keyword>
<dbReference type="GO" id="GO:0015628">
    <property type="term" value="P:protein secretion by the type II secretion system"/>
    <property type="evidence" value="ECO:0007669"/>
    <property type="project" value="InterPro"/>
</dbReference>
<evidence type="ECO:0000256" key="7">
    <source>
        <dbReference type="ARBA" id="ARBA00022692"/>
    </source>
</evidence>
<evidence type="ECO:0000256" key="8">
    <source>
        <dbReference type="ARBA" id="ARBA00022989"/>
    </source>
</evidence>
<dbReference type="PANTHER" id="PTHR39583">
    <property type="entry name" value="TYPE II SECRETION SYSTEM PROTEIN J-RELATED"/>
    <property type="match status" value="1"/>
</dbReference>
<evidence type="ECO:0000256" key="3">
    <source>
        <dbReference type="ARBA" id="ARBA00021539"/>
    </source>
</evidence>
<organism evidence="11 12">
    <name type="scientific">Iodobacter ciconiae</name>
    <dbReference type="NCBI Taxonomy" id="2496266"/>
    <lineage>
        <taxon>Bacteria</taxon>
        <taxon>Pseudomonadati</taxon>
        <taxon>Pseudomonadota</taxon>
        <taxon>Betaproteobacteria</taxon>
        <taxon>Neisseriales</taxon>
        <taxon>Chitinibacteraceae</taxon>
        <taxon>Iodobacter</taxon>
    </lineage>
</organism>
<dbReference type="InterPro" id="IPR010055">
    <property type="entry name" value="T2SS_protein-GspJ"/>
</dbReference>
<dbReference type="GO" id="GO:0005886">
    <property type="term" value="C:plasma membrane"/>
    <property type="evidence" value="ECO:0007669"/>
    <property type="project" value="UniProtKB-SubCell"/>
</dbReference>
<sequence>MRRLFHFSAFGILILDRGPSLLAEPVSHKHESPVGGAKSKWHKQAGFTLLEILIALAVFSVVTLISYKGLESVAQTRTALDAEAKHWRDLSLVFDRIEEDVSQAVDRPWRDQGGVEQPAMRGTNKPERRGDQPLELIRLDRNRDAFHVAYRLNNSRLELLLWNALDLGPREEPQVHVLLENIRAFEVTFLDAASQWQPSWPPAGNNKVPPRGVRIKLTLADDTIVQRIYTLP</sequence>
<keyword evidence="7 10" id="KW-0812">Transmembrane</keyword>
<dbReference type="Pfam" id="PF11612">
    <property type="entry name" value="T2SSJ"/>
    <property type="match status" value="1"/>
</dbReference>
<evidence type="ECO:0000256" key="2">
    <source>
        <dbReference type="ARBA" id="ARBA00011084"/>
    </source>
</evidence>
<dbReference type="PANTHER" id="PTHR39583:SF2">
    <property type="entry name" value="TYPE II SECRETION SYSTEM PROTEIN J"/>
    <property type="match status" value="1"/>
</dbReference>
<evidence type="ECO:0000256" key="4">
    <source>
        <dbReference type="ARBA" id="ARBA00022475"/>
    </source>
</evidence>
<proteinExistence type="inferred from homology"/>
<evidence type="ECO:0000313" key="11">
    <source>
        <dbReference type="EMBL" id="AZN36048.1"/>
    </source>
</evidence>
<evidence type="ECO:0000256" key="9">
    <source>
        <dbReference type="ARBA" id="ARBA00023136"/>
    </source>
</evidence>
<evidence type="ECO:0000256" key="1">
    <source>
        <dbReference type="ARBA" id="ARBA00004377"/>
    </source>
</evidence>
<name>A0A3S8ZRE9_9NEIS</name>